<dbReference type="Proteomes" id="UP000595140">
    <property type="component" value="Unassembled WGS sequence"/>
</dbReference>
<organism evidence="2 3">
    <name type="scientific">Cuscuta campestris</name>
    <dbReference type="NCBI Taxonomy" id="132261"/>
    <lineage>
        <taxon>Eukaryota</taxon>
        <taxon>Viridiplantae</taxon>
        <taxon>Streptophyta</taxon>
        <taxon>Embryophyta</taxon>
        <taxon>Tracheophyta</taxon>
        <taxon>Spermatophyta</taxon>
        <taxon>Magnoliopsida</taxon>
        <taxon>eudicotyledons</taxon>
        <taxon>Gunneridae</taxon>
        <taxon>Pentapetalae</taxon>
        <taxon>asterids</taxon>
        <taxon>lamiids</taxon>
        <taxon>Solanales</taxon>
        <taxon>Convolvulaceae</taxon>
        <taxon>Cuscuteae</taxon>
        <taxon>Cuscuta</taxon>
        <taxon>Cuscuta subgen. Grammica</taxon>
        <taxon>Cuscuta sect. Cleistogrammica</taxon>
    </lineage>
</organism>
<protein>
    <recommendedName>
        <fullName evidence="4">Retrotransposon gag domain-containing protein</fullName>
    </recommendedName>
</protein>
<name>A0A484M6U0_9ASTE</name>
<keyword evidence="3" id="KW-1185">Reference proteome</keyword>
<dbReference type="AlphaFoldDB" id="A0A484M6U0"/>
<evidence type="ECO:0008006" key="4">
    <source>
        <dbReference type="Google" id="ProtNLM"/>
    </source>
</evidence>
<sequence>MESMSEAWERFKELKVKCPPTLVDSDSLMFYFYQGLTVPSKKELDHSSKLGSFLEMTPEENEELVDRLTSNAKYWVKKNKDEKAFQKFLDVIGQVEVKMPLVDVLTEMPKYGKFLKDLMPHRPAYPTATRVDVHLVGSGQRFEMWGRHRSLTEYVYLSSAVLADYGYAEEMEQLLQGTRWHRLFMMRAESSLPLKIEFLCSLELEPSTGSRSMNFQSIDSRTTLTFTLLGRGFQLTVADLATHLGLYSWEETSAPEFDAAPYLLPTDIDPADFWAEHSSDPDRFEGMGRTRFWIQPTWRILSFVLSTSFFGRPLNIDRVYPDDLIVFWSLHTRREVNVAVFVARFLYSQSMGNRTHIVCGFVVTILFRSLEGSAPIPRAQMMMRDLDAGMLRNAHIRRRLGAGSTESNAASSSAPSTSGASSQVSSRRATRRRPTPQATPATTQADPTPEWARRILEQQDTILQRMSEIGQQQASQAENFAQLQRTFTSFYSDVHIGLTPRSPEGDDPSASVPPPS</sequence>
<feature type="region of interest" description="Disordered" evidence="1">
    <location>
        <begin position="495"/>
        <end position="516"/>
    </location>
</feature>
<dbReference type="EMBL" id="OOIL02002786">
    <property type="protein sequence ID" value="VFQ84570.1"/>
    <property type="molecule type" value="Genomic_DNA"/>
</dbReference>
<evidence type="ECO:0000256" key="1">
    <source>
        <dbReference type="SAM" id="MobiDB-lite"/>
    </source>
</evidence>
<accession>A0A484M6U0</accession>
<feature type="compositionally biased region" description="Low complexity" evidence="1">
    <location>
        <begin position="435"/>
        <end position="449"/>
    </location>
</feature>
<feature type="compositionally biased region" description="Low complexity" evidence="1">
    <location>
        <begin position="402"/>
        <end position="427"/>
    </location>
</feature>
<feature type="region of interest" description="Disordered" evidence="1">
    <location>
        <begin position="401"/>
        <end position="451"/>
    </location>
</feature>
<gene>
    <name evidence="2" type="ORF">CCAM_LOCUS26346</name>
</gene>
<evidence type="ECO:0000313" key="2">
    <source>
        <dbReference type="EMBL" id="VFQ84570.1"/>
    </source>
</evidence>
<evidence type="ECO:0000313" key="3">
    <source>
        <dbReference type="Proteomes" id="UP000595140"/>
    </source>
</evidence>
<proteinExistence type="predicted"/>
<reference evidence="2 3" key="1">
    <citation type="submission" date="2018-04" db="EMBL/GenBank/DDBJ databases">
        <authorList>
            <person name="Vogel A."/>
        </authorList>
    </citation>
    <scope>NUCLEOTIDE SEQUENCE [LARGE SCALE GENOMIC DNA]</scope>
</reference>
<dbReference type="OrthoDB" id="1929490at2759"/>